<dbReference type="Pfam" id="PF03846">
    <property type="entry name" value="SulA"/>
    <property type="match status" value="1"/>
</dbReference>
<accession>A0ABQ3KXN9</accession>
<evidence type="ECO:0000313" key="2">
    <source>
        <dbReference type="Proteomes" id="UP000659697"/>
    </source>
</evidence>
<dbReference type="Gene3D" id="3.40.50.300">
    <property type="entry name" value="P-loop containing nucleotide triphosphate hydrolases"/>
    <property type="match status" value="1"/>
</dbReference>
<dbReference type="Proteomes" id="UP000659697">
    <property type="component" value="Unassembled WGS sequence"/>
</dbReference>
<dbReference type="EMBL" id="BNAO01000003">
    <property type="protein sequence ID" value="GHG67477.1"/>
    <property type="molecule type" value="Genomic_DNA"/>
</dbReference>
<gene>
    <name evidence="1" type="ORF">GCM10010919_16190</name>
</gene>
<dbReference type="RefSeq" id="WP_189432113.1">
    <property type="nucleotide sequence ID" value="NZ_BNAO01000003.1"/>
</dbReference>
<dbReference type="InterPro" id="IPR027417">
    <property type="entry name" value="P-loop_NTPase"/>
</dbReference>
<dbReference type="SUPFAM" id="SSF52540">
    <property type="entry name" value="P-loop containing nucleoside triphosphate hydrolases"/>
    <property type="match status" value="1"/>
</dbReference>
<comment type="caution">
    <text evidence="1">The sequence shown here is derived from an EMBL/GenBank/DDBJ whole genome shotgun (WGS) entry which is preliminary data.</text>
</comment>
<name>A0ABQ3KXN9_9ALTE</name>
<evidence type="ECO:0000313" key="1">
    <source>
        <dbReference type="EMBL" id="GHG67477.1"/>
    </source>
</evidence>
<dbReference type="InterPro" id="IPR004596">
    <property type="entry name" value="Cell_div_suppressor_SulA"/>
</dbReference>
<protein>
    <submittedName>
        <fullName evidence="1">Recombinase RecA</fullName>
    </submittedName>
</protein>
<proteinExistence type="predicted"/>
<sequence length="220" mass="23884">MQGLLEQLSRRQLIWQGSAVRQNIAGWPSGYPEFDQALGGWPAQGLVALQSLPAIGELRLVLPLLGLLQQQGLLCLINPPQQLQAEPLLAAGLQLHKILLLSQLTGADGLWAAEQVLRSGLFKAVLLWQPCLSQVAGRRLQLAAEQQQALLIQFSTETPTLSLPLALALSLSPTAQGLQLRVLKRRASWAGLEFTLNMQAAWPALYPQQNPVQFTLAAVG</sequence>
<keyword evidence="2" id="KW-1185">Reference proteome</keyword>
<reference evidence="2" key="1">
    <citation type="journal article" date="2019" name="Int. J. Syst. Evol. Microbiol.">
        <title>The Global Catalogue of Microorganisms (GCM) 10K type strain sequencing project: providing services to taxonomists for standard genome sequencing and annotation.</title>
        <authorList>
            <consortium name="The Broad Institute Genomics Platform"/>
            <consortium name="The Broad Institute Genome Sequencing Center for Infectious Disease"/>
            <person name="Wu L."/>
            <person name="Ma J."/>
        </authorList>
    </citation>
    <scope>NUCLEOTIDE SEQUENCE [LARGE SCALE GENOMIC DNA]</scope>
    <source>
        <strain evidence="2">CGMCC 1.7003</strain>
    </source>
</reference>
<organism evidence="1 2">
    <name type="scientific">Alishewanella longhuensis</name>
    <dbReference type="NCBI Taxonomy" id="1091037"/>
    <lineage>
        <taxon>Bacteria</taxon>
        <taxon>Pseudomonadati</taxon>
        <taxon>Pseudomonadota</taxon>
        <taxon>Gammaproteobacteria</taxon>
        <taxon>Alteromonadales</taxon>
        <taxon>Alteromonadaceae</taxon>
        <taxon>Alishewanella</taxon>
    </lineage>
</organism>